<dbReference type="EMBL" id="BK014990">
    <property type="protein sequence ID" value="DAD85877.1"/>
    <property type="molecule type" value="Genomic_DNA"/>
</dbReference>
<evidence type="ECO:0000259" key="2">
    <source>
        <dbReference type="PROSITE" id="PS50943"/>
    </source>
</evidence>
<dbReference type="InterPro" id="IPR010982">
    <property type="entry name" value="Lambda_DNA-bd_dom_sf"/>
</dbReference>
<sequence length="161" mass="18254">MTSENIFGQRIFELRKSAGMTQKQLGESVGLSMQAINDIEKGRRETTITKAILMARLFDTTVEYIMGETDDPSRPDDTSFIEQIFACEEIFCLSKRLKELRSQKGLSIQEVGKATHLGTLRYKNLENANTNPPLTWLLSLADYFDVSLDYLVGRSDDPARH</sequence>
<evidence type="ECO:0000256" key="1">
    <source>
        <dbReference type="ARBA" id="ARBA00023125"/>
    </source>
</evidence>
<keyword evidence="1" id="KW-0238">DNA-binding</keyword>
<name>A0A8S5MU38_9CAUD</name>
<dbReference type="SUPFAM" id="SSF47413">
    <property type="entry name" value="lambda repressor-like DNA-binding domains"/>
    <property type="match status" value="2"/>
</dbReference>
<dbReference type="InterPro" id="IPR001387">
    <property type="entry name" value="Cro/C1-type_HTH"/>
</dbReference>
<reference evidence="3" key="1">
    <citation type="journal article" date="2021" name="Proc. Natl. Acad. Sci. U.S.A.">
        <title>A Catalog of Tens of Thousands of Viruses from Human Metagenomes Reveals Hidden Associations with Chronic Diseases.</title>
        <authorList>
            <person name="Tisza M.J."/>
            <person name="Buck C.B."/>
        </authorList>
    </citation>
    <scope>NUCLEOTIDE SEQUENCE</scope>
    <source>
        <strain evidence="3">CtGdK3</strain>
    </source>
</reference>
<protein>
    <submittedName>
        <fullName evidence="3">Repressor protein</fullName>
    </submittedName>
</protein>
<dbReference type="PANTHER" id="PTHR46558:SF4">
    <property type="entry name" value="DNA-BIDING PHAGE PROTEIN"/>
    <property type="match status" value="1"/>
</dbReference>
<dbReference type="SMART" id="SM00530">
    <property type="entry name" value="HTH_XRE"/>
    <property type="match status" value="2"/>
</dbReference>
<dbReference type="CDD" id="cd00093">
    <property type="entry name" value="HTH_XRE"/>
    <property type="match status" value="2"/>
</dbReference>
<evidence type="ECO:0000313" key="3">
    <source>
        <dbReference type="EMBL" id="DAD85877.1"/>
    </source>
</evidence>
<dbReference type="Pfam" id="PF01381">
    <property type="entry name" value="HTH_3"/>
    <property type="match status" value="1"/>
</dbReference>
<dbReference type="Pfam" id="PF13560">
    <property type="entry name" value="HTH_31"/>
    <property type="match status" value="1"/>
</dbReference>
<organism evidence="3">
    <name type="scientific">Siphoviridae sp. ctGdK3</name>
    <dbReference type="NCBI Taxonomy" id="2826222"/>
    <lineage>
        <taxon>Viruses</taxon>
        <taxon>Duplodnaviria</taxon>
        <taxon>Heunggongvirae</taxon>
        <taxon>Uroviricota</taxon>
        <taxon>Caudoviricetes</taxon>
    </lineage>
</organism>
<dbReference type="Gene3D" id="1.10.260.40">
    <property type="entry name" value="lambda repressor-like DNA-binding domains"/>
    <property type="match status" value="2"/>
</dbReference>
<feature type="domain" description="HTH cro/C1-type" evidence="2">
    <location>
        <begin position="13"/>
        <end position="65"/>
    </location>
</feature>
<proteinExistence type="predicted"/>
<dbReference type="PANTHER" id="PTHR46558">
    <property type="entry name" value="TRACRIPTIONAL REGULATORY PROTEIN-RELATED-RELATED"/>
    <property type="match status" value="1"/>
</dbReference>
<dbReference type="GO" id="GO:0003677">
    <property type="term" value="F:DNA binding"/>
    <property type="evidence" value="ECO:0007669"/>
    <property type="project" value="UniProtKB-KW"/>
</dbReference>
<dbReference type="PROSITE" id="PS50943">
    <property type="entry name" value="HTH_CROC1"/>
    <property type="match status" value="2"/>
</dbReference>
<accession>A0A8S5MU38</accession>
<feature type="domain" description="HTH cro/C1-type" evidence="2">
    <location>
        <begin position="97"/>
        <end position="151"/>
    </location>
</feature>